<feature type="transmembrane region" description="Helical" evidence="5">
    <location>
        <begin position="218"/>
        <end position="238"/>
    </location>
</feature>
<dbReference type="EMBL" id="PFRH01000003">
    <property type="protein sequence ID" value="PJC52980.1"/>
    <property type="molecule type" value="Genomic_DNA"/>
</dbReference>
<organism evidence="6 7">
    <name type="scientific">Candidatus Magasanikbacteria bacterium CG_4_9_14_0_2_um_filter_42_11</name>
    <dbReference type="NCBI Taxonomy" id="1974643"/>
    <lineage>
        <taxon>Bacteria</taxon>
        <taxon>Candidatus Magasanikiibacteriota</taxon>
    </lineage>
</organism>
<dbReference type="GO" id="GO:0030026">
    <property type="term" value="P:intracellular manganese ion homeostasis"/>
    <property type="evidence" value="ECO:0007669"/>
    <property type="project" value="InterPro"/>
</dbReference>
<feature type="transmembrane region" description="Helical" evidence="5">
    <location>
        <begin position="160"/>
        <end position="180"/>
    </location>
</feature>
<keyword evidence="2 5" id="KW-0812">Transmembrane</keyword>
<dbReference type="PANTHER" id="PTHR31851">
    <property type="entry name" value="FE(2+)/MN(2+) TRANSPORTER PCL1"/>
    <property type="match status" value="1"/>
</dbReference>
<evidence type="ECO:0000256" key="1">
    <source>
        <dbReference type="ARBA" id="ARBA00004127"/>
    </source>
</evidence>
<evidence type="ECO:0000256" key="2">
    <source>
        <dbReference type="ARBA" id="ARBA00022692"/>
    </source>
</evidence>
<feature type="transmembrane region" description="Helical" evidence="5">
    <location>
        <begin position="54"/>
        <end position="78"/>
    </location>
</feature>
<comment type="caution">
    <text evidence="6">The sequence shown here is derived from an EMBL/GenBank/DDBJ whole genome shotgun (WGS) entry which is preliminary data.</text>
</comment>
<protein>
    <recommendedName>
        <fullName evidence="8">Iron transporter</fullName>
    </recommendedName>
</protein>
<dbReference type="GO" id="GO:0005384">
    <property type="term" value="F:manganese ion transmembrane transporter activity"/>
    <property type="evidence" value="ECO:0007669"/>
    <property type="project" value="InterPro"/>
</dbReference>
<feature type="transmembrane region" description="Helical" evidence="5">
    <location>
        <begin position="186"/>
        <end position="206"/>
    </location>
</feature>
<evidence type="ECO:0000313" key="6">
    <source>
        <dbReference type="EMBL" id="PJC52980.1"/>
    </source>
</evidence>
<name>A0A2M8FB71_9BACT</name>
<keyword evidence="3 5" id="KW-1133">Transmembrane helix</keyword>
<proteinExistence type="predicted"/>
<gene>
    <name evidence="6" type="ORF">CO030_00055</name>
</gene>
<dbReference type="Pfam" id="PF01988">
    <property type="entry name" value="VIT1"/>
    <property type="match status" value="1"/>
</dbReference>
<evidence type="ECO:0000313" key="7">
    <source>
        <dbReference type="Proteomes" id="UP000231456"/>
    </source>
</evidence>
<evidence type="ECO:0008006" key="8">
    <source>
        <dbReference type="Google" id="ProtNLM"/>
    </source>
</evidence>
<evidence type="ECO:0000256" key="5">
    <source>
        <dbReference type="SAM" id="Phobius"/>
    </source>
</evidence>
<comment type="subcellular location">
    <subcellularLocation>
        <location evidence="1">Endomembrane system</location>
        <topology evidence="1">Multi-pass membrane protein</topology>
    </subcellularLocation>
</comment>
<keyword evidence="4 5" id="KW-0472">Membrane</keyword>
<accession>A0A2M8FB71</accession>
<reference evidence="7" key="1">
    <citation type="submission" date="2017-09" db="EMBL/GenBank/DDBJ databases">
        <title>Depth-based differentiation of microbial function through sediment-hosted aquifers and enrichment of novel symbionts in the deep terrestrial subsurface.</title>
        <authorList>
            <person name="Probst A.J."/>
            <person name="Ladd B."/>
            <person name="Jarett J.K."/>
            <person name="Geller-Mcgrath D.E."/>
            <person name="Sieber C.M.K."/>
            <person name="Emerson J.B."/>
            <person name="Anantharaman K."/>
            <person name="Thomas B.C."/>
            <person name="Malmstrom R."/>
            <person name="Stieglmeier M."/>
            <person name="Klingl A."/>
            <person name="Woyke T."/>
            <person name="Ryan C.M."/>
            <person name="Banfield J.F."/>
        </authorList>
    </citation>
    <scope>NUCLEOTIDE SEQUENCE [LARGE SCALE GENOMIC DNA]</scope>
</reference>
<sequence length="245" mass="26774">MHMNAEKHYNPNYLHHKKNGFGSTLRELVFGMEDGMVSTMGAITGIAVGSGDHFIVVLSGFVIIAVESISMGVGSYLSNKSESNMEKRILSEEKQEIADMPAEEAEELVGLLTADGWSQEIAEKMAVEAEGKPELMLREMAYRELKIIPHKEESPLKNGFVMLGSYIVGGLIPLLPYFLLPDPIKTIPLSISVTLVGLFALGVYTTKFSLRSWWKGGLEMLALAGLAGFVGYLVGHYASALTNIF</sequence>
<evidence type="ECO:0000256" key="3">
    <source>
        <dbReference type="ARBA" id="ARBA00022989"/>
    </source>
</evidence>
<dbReference type="GO" id="GO:0012505">
    <property type="term" value="C:endomembrane system"/>
    <property type="evidence" value="ECO:0007669"/>
    <property type="project" value="UniProtKB-SubCell"/>
</dbReference>
<evidence type="ECO:0000256" key="4">
    <source>
        <dbReference type="ARBA" id="ARBA00023136"/>
    </source>
</evidence>
<dbReference type="InterPro" id="IPR008217">
    <property type="entry name" value="Ccc1_fam"/>
</dbReference>
<feature type="transmembrane region" description="Helical" evidence="5">
    <location>
        <begin position="28"/>
        <end position="48"/>
    </location>
</feature>
<dbReference type="AlphaFoldDB" id="A0A2M8FB71"/>
<dbReference type="Proteomes" id="UP000231456">
    <property type="component" value="Unassembled WGS sequence"/>
</dbReference>